<evidence type="ECO:0000259" key="2">
    <source>
        <dbReference type="Pfam" id="PF02357"/>
    </source>
</evidence>
<gene>
    <name evidence="3" type="ORF">B5E91_08950</name>
</gene>
<feature type="domain" description="NusG-like N-terminal" evidence="2">
    <location>
        <begin position="1"/>
        <end position="95"/>
    </location>
</feature>
<dbReference type="CDD" id="cd08000">
    <property type="entry name" value="NGN"/>
    <property type="match status" value="1"/>
</dbReference>
<dbReference type="GO" id="GO:0006354">
    <property type="term" value="P:DNA-templated transcription elongation"/>
    <property type="evidence" value="ECO:0007669"/>
    <property type="project" value="InterPro"/>
</dbReference>
<dbReference type="RefSeq" id="WP_087256928.1">
    <property type="nucleotide sequence ID" value="NZ_JAGZOQ010000037.1"/>
</dbReference>
<reference evidence="4" key="1">
    <citation type="submission" date="2017-04" db="EMBL/GenBank/DDBJ databases">
        <title>Function of individual gut microbiota members based on whole genome sequencing of pure cultures obtained from chicken caecum.</title>
        <authorList>
            <person name="Medvecky M."/>
            <person name="Cejkova D."/>
            <person name="Polansky O."/>
            <person name="Karasova D."/>
            <person name="Kubasova T."/>
            <person name="Cizek A."/>
            <person name="Rychlik I."/>
        </authorList>
    </citation>
    <scope>NUCLEOTIDE SEQUENCE [LARGE SCALE GENOMIC DNA]</scope>
    <source>
        <strain evidence="4">An149</strain>
    </source>
</reference>
<organism evidence="3 4">
    <name type="scientific">Thomasclavelia spiroformis</name>
    <dbReference type="NCBI Taxonomy" id="29348"/>
    <lineage>
        <taxon>Bacteria</taxon>
        <taxon>Bacillati</taxon>
        <taxon>Bacillota</taxon>
        <taxon>Erysipelotrichia</taxon>
        <taxon>Erysipelotrichales</taxon>
        <taxon>Coprobacillaceae</taxon>
        <taxon>Thomasclavelia</taxon>
    </lineage>
</organism>
<proteinExistence type="predicted"/>
<keyword evidence="1" id="KW-0804">Transcription</keyword>
<name>A0A1Y4QHU5_9FIRM</name>
<evidence type="ECO:0000313" key="3">
    <source>
        <dbReference type="EMBL" id="OUQ04797.1"/>
    </source>
</evidence>
<accession>A0A1Y4QHU5</accession>
<comment type="caution">
    <text evidence="3">The sequence shown here is derived from an EMBL/GenBank/DDBJ whole genome shotgun (WGS) entry which is preliminary data.</text>
</comment>
<dbReference type="EMBL" id="NFLB01000009">
    <property type="protein sequence ID" value="OUQ04797.1"/>
    <property type="molecule type" value="Genomic_DNA"/>
</dbReference>
<dbReference type="Proteomes" id="UP000196258">
    <property type="component" value="Unassembled WGS sequence"/>
</dbReference>
<dbReference type="SUPFAM" id="SSF82679">
    <property type="entry name" value="N-utilization substance G protein NusG, N-terminal domain"/>
    <property type="match status" value="1"/>
</dbReference>
<sequence length="165" mass="19404">MNWYVLYTLSHRTQRILGNLNKKKELEAFIPSYEVCHRYTKEITIKPMFNNYIFIKTMLNQEEFNTLLFNMKEDNNGLIRQLKNADTSALTKKEIEFFNLVLDSKHVVRLSHGYQENGITKVTSGPLVAYENHIVKVDKHNCCAFLDLIFFDRRIKLGIDILGKK</sequence>
<evidence type="ECO:0000313" key="4">
    <source>
        <dbReference type="Proteomes" id="UP000196258"/>
    </source>
</evidence>
<dbReference type="AlphaFoldDB" id="A0A1Y4QHU5"/>
<dbReference type="Pfam" id="PF02357">
    <property type="entry name" value="NusG"/>
    <property type="match status" value="1"/>
</dbReference>
<dbReference type="Gene3D" id="3.30.70.940">
    <property type="entry name" value="NusG, N-terminal domain"/>
    <property type="match status" value="1"/>
</dbReference>
<protein>
    <recommendedName>
        <fullName evidence="2">NusG-like N-terminal domain-containing protein</fullName>
    </recommendedName>
</protein>
<dbReference type="InterPro" id="IPR036735">
    <property type="entry name" value="NGN_dom_sf"/>
</dbReference>
<evidence type="ECO:0000256" key="1">
    <source>
        <dbReference type="ARBA" id="ARBA00023163"/>
    </source>
</evidence>
<dbReference type="InterPro" id="IPR006645">
    <property type="entry name" value="NGN-like_dom"/>
</dbReference>